<dbReference type="AlphaFoldDB" id="A0A372JHG9"/>
<keyword evidence="4" id="KW-1185">Reference proteome</keyword>
<evidence type="ECO:0000256" key="1">
    <source>
        <dbReference type="SAM" id="MobiDB-lite"/>
    </source>
</evidence>
<gene>
    <name evidence="3" type="ORF">DZF91_22870</name>
</gene>
<reference evidence="3 4" key="1">
    <citation type="submission" date="2018-08" db="EMBL/GenBank/DDBJ databases">
        <title>Actinomadura jelena sp. nov., a novel Actinomycete isolated from soil in Chad.</title>
        <authorList>
            <person name="Shi L."/>
        </authorList>
    </citation>
    <scope>NUCLEOTIDE SEQUENCE [LARGE SCALE GENOMIC DNA]</scope>
    <source>
        <strain evidence="3 4">NEAU-G17</strain>
    </source>
</reference>
<name>A0A372JHG9_9ACTN</name>
<feature type="region of interest" description="Disordered" evidence="1">
    <location>
        <begin position="61"/>
        <end position="119"/>
    </location>
</feature>
<feature type="non-terminal residue" evidence="3">
    <location>
        <position position="1"/>
    </location>
</feature>
<keyword evidence="2" id="KW-0472">Membrane</keyword>
<evidence type="ECO:0008006" key="5">
    <source>
        <dbReference type="Google" id="ProtNLM"/>
    </source>
</evidence>
<proteinExistence type="predicted"/>
<evidence type="ECO:0000256" key="2">
    <source>
        <dbReference type="SAM" id="Phobius"/>
    </source>
</evidence>
<evidence type="ECO:0000313" key="3">
    <source>
        <dbReference type="EMBL" id="RFU39349.1"/>
    </source>
</evidence>
<comment type="caution">
    <text evidence="3">The sequence shown here is derived from an EMBL/GenBank/DDBJ whole genome shotgun (WGS) entry which is preliminary data.</text>
</comment>
<evidence type="ECO:0000313" key="4">
    <source>
        <dbReference type="Proteomes" id="UP000261811"/>
    </source>
</evidence>
<organism evidence="3 4">
    <name type="scientific">Actinomadura logoneensis</name>
    <dbReference type="NCBI Taxonomy" id="2293572"/>
    <lineage>
        <taxon>Bacteria</taxon>
        <taxon>Bacillati</taxon>
        <taxon>Actinomycetota</taxon>
        <taxon>Actinomycetes</taxon>
        <taxon>Streptosporangiales</taxon>
        <taxon>Thermomonosporaceae</taxon>
        <taxon>Actinomadura</taxon>
    </lineage>
</organism>
<dbReference type="Proteomes" id="UP000261811">
    <property type="component" value="Unassembled WGS sequence"/>
</dbReference>
<accession>A0A372JHG9</accession>
<feature type="compositionally biased region" description="Basic residues" evidence="1">
    <location>
        <begin position="72"/>
        <end position="81"/>
    </location>
</feature>
<keyword evidence="2" id="KW-1133">Transmembrane helix</keyword>
<feature type="transmembrane region" description="Helical" evidence="2">
    <location>
        <begin position="41"/>
        <end position="60"/>
    </location>
</feature>
<feature type="compositionally biased region" description="Low complexity" evidence="1">
    <location>
        <begin position="83"/>
        <end position="93"/>
    </location>
</feature>
<dbReference type="EMBL" id="QURH01000388">
    <property type="protein sequence ID" value="RFU39349.1"/>
    <property type="molecule type" value="Genomic_DNA"/>
</dbReference>
<protein>
    <recommendedName>
        <fullName evidence="5">MFS transporter</fullName>
    </recommendedName>
</protein>
<keyword evidence="2" id="KW-0812">Transmembrane</keyword>
<sequence>ARAARESVEGAVAAAGGLPGQVADGVRKAAFEAFTSGLHTVALVGAAVVLLLGVLALAAMRGVPPMPPPPKPPKKQKKKGAGKSDAADAAAEPEPGPESVEERTAGSASRPGAASEAPS</sequence>